<dbReference type="EMBL" id="CDMZ01001303">
    <property type="protein sequence ID" value="CEM30499.1"/>
    <property type="molecule type" value="Genomic_DNA"/>
</dbReference>
<sequence>HRQPVVPSGGRPPLAPDVLFVPVLQFDADGFFLSLDGSGRYDRTISSLRHRWQRLSNEQLMRGSSMASLHSRSGRLCSWALDSVVKTDIGQQEANLNPECSATRHPNRRYKELLVCGVGYSCLEVDQVPADFFDATLDCVLTERSLIWTFAHRERK</sequence>
<name>A0A0G4GKE9_9ALVE</name>
<proteinExistence type="predicted"/>
<accession>A0A0G4GKE9</accession>
<dbReference type="VEuPathDB" id="CryptoDB:Cvel_4832"/>
<organism evidence="1">
    <name type="scientific">Chromera velia CCMP2878</name>
    <dbReference type="NCBI Taxonomy" id="1169474"/>
    <lineage>
        <taxon>Eukaryota</taxon>
        <taxon>Sar</taxon>
        <taxon>Alveolata</taxon>
        <taxon>Colpodellida</taxon>
        <taxon>Chromeraceae</taxon>
        <taxon>Chromera</taxon>
    </lineage>
</organism>
<dbReference type="AlphaFoldDB" id="A0A0G4GKE9"/>
<gene>
    <name evidence="1" type="ORF">Cvel_4832</name>
</gene>
<evidence type="ECO:0000313" key="1">
    <source>
        <dbReference type="EMBL" id="CEM30499.1"/>
    </source>
</evidence>
<dbReference type="Gene3D" id="3.40.50.10420">
    <property type="entry name" value="NagB/RpiA/CoA transferase-like"/>
    <property type="match status" value="1"/>
</dbReference>
<reference evidence="1" key="1">
    <citation type="submission" date="2014-11" db="EMBL/GenBank/DDBJ databases">
        <authorList>
            <person name="Otto D Thomas"/>
            <person name="Naeem Raeece"/>
        </authorList>
    </citation>
    <scope>NUCLEOTIDE SEQUENCE</scope>
</reference>
<protein>
    <submittedName>
        <fullName evidence="1">Uncharacterized protein</fullName>
    </submittedName>
</protein>
<feature type="non-terminal residue" evidence="1">
    <location>
        <position position="1"/>
    </location>
</feature>
<dbReference type="InterPro" id="IPR024185">
    <property type="entry name" value="FTHF_cligase-like_sf"/>
</dbReference>